<reference evidence="3 4" key="1">
    <citation type="submission" date="2016-08" db="EMBL/GenBank/DDBJ databases">
        <title>Draft genome sequence of Candidatus Piscirickettsia litoralis, from seawater.</title>
        <authorList>
            <person name="Wan X."/>
            <person name="Lee A.J."/>
            <person name="Hou S."/>
            <person name="Donachie S.P."/>
        </authorList>
    </citation>
    <scope>NUCLEOTIDE SEQUENCE [LARGE SCALE GENOMIC DNA]</scope>
    <source>
        <strain evidence="3 4">Y2</strain>
    </source>
</reference>
<evidence type="ECO:0000313" key="3">
    <source>
        <dbReference type="EMBL" id="ODN43502.1"/>
    </source>
</evidence>
<comment type="similarity">
    <text evidence="1">Belongs to the short-chain dehydrogenases/reductases (SDR) family.</text>
</comment>
<dbReference type="PANTHER" id="PTHR44169">
    <property type="entry name" value="NADPH-DEPENDENT 1-ACYLDIHYDROXYACETONE PHOSPHATE REDUCTASE"/>
    <property type="match status" value="1"/>
</dbReference>
<dbReference type="Proteomes" id="UP000094329">
    <property type="component" value="Unassembled WGS sequence"/>
</dbReference>
<dbReference type="PANTHER" id="PTHR44169:SF6">
    <property type="entry name" value="NADPH-DEPENDENT 1-ACYLDIHYDROXYACETONE PHOSPHATE REDUCTASE"/>
    <property type="match status" value="1"/>
</dbReference>
<dbReference type="RefSeq" id="WP_069313299.1">
    <property type="nucleotide sequence ID" value="NZ_MDTU01000001.1"/>
</dbReference>
<dbReference type="InterPro" id="IPR003560">
    <property type="entry name" value="DHB_DH"/>
</dbReference>
<accession>A0ABX3A3R3</accession>
<keyword evidence="2" id="KW-0560">Oxidoreductase</keyword>
<comment type="caution">
    <text evidence="3">The sequence shown here is derived from an EMBL/GenBank/DDBJ whole genome shotgun (WGS) entry which is preliminary data.</text>
</comment>
<dbReference type="Pfam" id="PF00106">
    <property type="entry name" value="adh_short"/>
    <property type="match status" value="1"/>
</dbReference>
<evidence type="ECO:0000313" key="4">
    <source>
        <dbReference type="Proteomes" id="UP000094329"/>
    </source>
</evidence>
<organism evidence="3 4">
    <name type="scientific">Piscirickettsia litoralis</name>
    <dbReference type="NCBI Taxonomy" id="1891921"/>
    <lineage>
        <taxon>Bacteria</taxon>
        <taxon>Pseudomonadati</taxon>
        <taxon>Pseudomonadota</taxon>
        <taxon>Gammaproteobacteria</taxon>
        <taxon>Thiotrichales</taxon>
        <taxon>Piscirickettsiaceae</taxon>
        <taxon>Piscirickettsia</taxon>
    </lineage>
</organism>
<name>A0ABX3A3R3_9GAMM</name>
<evidence type="ECO:0000256" key="1">
    <source>
        <dbReference type="ARBA" id="ARBA00006484"/>
    </source>
</evidence>
<proteinExistence type="inferred from homology"/>
<dbReference type="InterPro" id="IPR036291">
    <property type="entry name" value="NAD(P)-bd_dom_sf"/>
</dbReference>
<gene>
    <name evidence="3" type="ORF">BGC07_11965</name>
</gene>
<dbReference type="EMBL" id="MDTU01000001">
    <property type="protein sequence ID" value="ODN43502.1"/>
    <property type="molecule type" value="Genomic_DNA"/>
</dbReference>
<dbReference type="SUPFAM" id="SSF51735">
    <property type="entry name" value="NAD(P)-binding Rossmann-fold domains"/>
    <property type="match status" value="1"/>
</dbReference>
<evidence type="ECO:0000256" key="2">
    <source>
        <dbReference type="ARBA" id="ARBA00023002"/>
    </source>
</evidence>
<sequence length="290" mass="32473">MMQKIIVITGCSKKEGVGYNLALELLKQGHKVIATVRNVETSELQQSHLPRNGNNLDLRQLDLCDDTSTQTFISNVLADYSYIDVLVNNAANVVIGPVESASQEDINTTFQTKVFGPLALIKGFVPAMRERRSGTITTTGSVFCTMPFIMPGIAVYLSALQALERIQESLAIELAPWGINVFNFHPGPIQTTLSCFDGSRKEITEQFYKNFTSHAYQWFDDNTVWQSAADVAKIFSEAILSKSPDFHTYSNEFGRQFAAKNQSDLSANSYRDQFINYLTSLDYTSDDWKI</sequence>
<dbReference type="PRINTS" id="PR01397">
    <property type="entry name" value="DHBDHDRGNASE"/>
</dbReference>
<dbReference type="InterPro" id="IPR002347">
    <property type="entry name" value="SDR_fam"/>
</dbReference>
<protein>
    <submittedName>
        <fullName evidence="3">Short-chain dehydrogenase/reductase</fullName>
    </submittedName>
</protein>
<keyword evidence="4" id="KW-1185">Reference proteome</keyword>
<dbReference type="Gene3D" id="3.40.50.720">
    <property type="entry name" value="NAD(P)-binding Rossmann-like Domain"/>
    <property type="match status" value="1"/>
</dbReference>